<accession>A0A0C9ZRF4</accession>
<keyword evidence="2" id="KW-1185">Reference proteome</keyword>
<dbReference type="Proteomes" id="UP000054485">
    <property type="component" value="Unassembled WGS sequence"/>
</dbReference>
<proteinExistence type="predicted"/>
<protein>
    <submittedName>
        <fullName evidence="1">Uncharacterized protein</fullName>
    </submittedName>
</protein>
<dbReference type="HOGENOM" id="CLU_087375_1_0_1"/>
<dbReference type="AlphaFoldDB" id="A0A0C9ZRF4"/>
<dbReference type="OrthoDB" id="2677917at2759"/>
<name>A0A0C9ZRF4_9AGAM</name>
<reference evidence="1 2" key="1">
    <citation type="submission" date="2014-04" db="EMBL/GenBank/DDBJ databases">
        <authorList>
            <consortium name="DOE Joint Genome Institute"/>
            <person name="Kuo A."/>
            <person name="Ruytinx J."/>
            <person name="Rineau F."/>
            <person name="Colpaert J."/>
            <person name="Kohler A."/>
            <person name="Nagy L.G."/>
            <person name="Floudas D."/>
            <person name="Copeland A."/>
            <person name="Barry K.W."/>
            <person name="Cichocki N."/>
            <person name="Veneault-Fourrey C."/>
            <person name="LaButti K."/>
            <person name="Lindquist E.A."/>
            <person name="Lipzen A."/>
            <person name="Lundell T."/>
            <person name="Morin E."/>
            <person name="Murat C."/>
            <person name="Sun H."/>
            <person name="Tunlid A."/>
            <person name="Henrissat B."/>
            <person name="Grigoriev I.V."/>
            <person name="Hibbett D.S."/>
            <person name="Martin F."/>
            <person name="Nordberg H.P."/>
            <person name="Cantor M.N."/>
            <person name="Hua S.X."/>
        </authorList>
    </citation>
    <scope>NUCLEOTIDE SEQUENCE [LARGE SCALE GENOMIC DNA]</scope>
    <source>
        <strain evidence="1 2">UH-Slu-Lm8-n1</strain>
    </source>
</reference>
<gene>
    <name evidence="1" type="ORF">CY34DRAFT_27294</name>
</gene>
<dbReference type="STRING" id="930992.A0A0C9ZRF4"/>
<reference evidence="2" key="2">
    <citation type="submission" date="2015-01" db="EMBL/GenBank/DDBJ databases">
        <title>Evolutionary Origins and Diversification of the Mycorrhizal Mutualists.</title>
        <authorList>
            <consortium name="DOE Joint Genome Institute"/>
            <consortium name="Mycorrhizal Genomics Consortium"/>
            <person name="Kohler A."/>
            <person name="Kuo A."/>
            <person name="Nagy L.G."/>
            <person name="Floudas D."/>
            <person name="Copeland A."/>
            <person name="Barry K.W."/>
            <person name="Cichocki N."/>
            <person name="Veneault-Fourrey C."/>
            <person name="LaButti K."/>
            <person name="Lindquist E.A."/>
            <person name="Lipzen A."/>
            <person name="Lundell T."/>
            <person name="Morin E."/>
            <person name="Murat C."/>
            <person name="Riley R."/>
            <person name="Ohm R."/>
            <person name="Sun H."/>
            <person name="Tunlid A."/>
            <person name="Henrissat B."/>
            <person name="Grigoriev I.V."/>
            <person name="Hibbett D.S."/>
            <person name="Martin F."/>
        </authorList>
    </citation>
    <scope>NUCLEOTIDE SEQUENCE [LARGE SCALE GENOMIC DNA]</scope>
    <source>
        <strain evidence="2">UH-Slu-Lm8-n1</strain>
    </source>
</reference>
<evidence type="ECO:0000313" key="2">
    <source>
        <dbReference type="Proteomes" id="UP000054485"/>
    </source>
</evidence>
<sequence length="216" mass="24089">MESSDTELEWLKKGWSSPVYAFFEPVPSIEYTGGRRSHVFKCMAKGCKQRVCRYLDKGDAKSTSNMAKHAKNCWGEAAYQAAQGSGTADSACKTVVESILQTGSITSAFERKGKGKVTYSHRQHTKTEAYVKLVFANVRQRIAQMLQTYDGDINFATDGWTSPNHKAFVAITVHLEYEGEPLAMLLDIVEVTKSHSGHNLTEAFALKKSRLKMRLP</sequence>
<dbReference type="InParanoid" id="A0A0C9ZRF4"/>
<organism evidence="1 2">
    <name type="scientific">Suillus luteus UH-Slu-Lm8-n1</name>
    <dbReference type="NCBI Taxonomy" id="930992"/>
    <lineage>
        <taxon>Eukaryota</taxon>
        <taxon>Fungi</taxon>
        <taxon>Dikarya</taxon>
        <taxon>Basidiomycota</taxon>
        <taxon>Agaricomycotina</taxon>
        <taxon>Agaricomycetes</taxon>
        <taxon>Agaricomycetidae</taxon>
        <taxon>Boletales</taxon>
        <taxon>Suillineae</taxon>
        <taxon>Suillaceae</taxon>
        <taxon>Suillus</taxon>
    </lineage>
</organism>
<evidence type="ECO:0000313" key="1">
    <source>
        <dbReference type="EMBL" id="KIK31896.1"/>
    </source>
</evidence>
<dbReference type="EMBL" id="KN836551">
    <property type="protein sequence ID" value="KIK31896.1"/>
    <property type="molecule type" value="Genomic_DNA"/>
</dbReference>